<dbReference type="AlphaFoldDB" id="A0A4Y2PQN2"/>
<proteinExistence type="predicted"/>
<accession>A0A4Y2PQN2</accession>
<comment type="caution">
    <text evidence="1">The sequence shown here is derived from an EMBL/GenBank/DDBJ whole genome shotgun (WGS) entry which is preliminary data.</text>
</comment>
<reference evidence="1 3" key="1">
    <citation type="journal article" date="2019" name="Sci. Rep.">
        <title>Orb-weaving spider Araneus ventricosus genome elucidates the spidroin gene catalogue.</title>
        <authorList>
            <person name="Kono N."/>
            <person name="Nakamura H."/>
            <person name="Ohtoshi R."/>
            <person name="Moran D.A.P."/>
            <person name="Shinohara A."/>
            <person name="Yoshida Y."/>
            <person name="Fujiwara M."/>
            <person name="Mori M."/>
            <person name="Tomita M."/>
            <person name="Arakawa K."/>
        </authorList>
    </citation>
    <scope>NUCLEOTIDE SEQUENCE [LARGE SCALE GENOMIC DNA]</scope>
</reference>
<dbReference type="Proteomes" id="UP000499080">
    <property type="component" value="Unassembled WGS sequence"/>
</dbReference>
<evidence type="ECO:0000313" key="2">
    <source>
        <dbReference type="EMBL" id="GBN54280.1"/>
    </source>
</evidence>
<dbReference type="EMBL" id="BGPR01134799">
    <property type="protein sequence ID" value="GBN54280.1"/>
    <property type="molecule type" value="Genomic_DNA"/>
</dbReference>
<evidence type="ECO:0000313" key="1">
    <source>
        <dbReference type="EMBL" id="GBN54228.1"/>
    </source>
</evidence>
<keyword evidence="3" id="KW-1185">Reference proteome</keyword>
<name>A0A4Y2PQN2_ARAVE</name>
<organism evidence="1 3">
    <name type="scientific">Araneus ventricosus</name>
    <name type="common">Orbweaver spider</name>
    <name type="synonym">Epeira ventricosa</name>
    <dbReference type="NCBI Taxonomy" id="182803"/>
    <lineage>
        <taxon>Eukaryota</taxon>
        <taxon>Metazoa</taxon>
        <taxon>Ecdysozoa</taxon>
        <taxon>Arthropoda</taxon>
        <taxon>Chelicerata</taxon>
        <taxon>Arachnida</taxon>
        <taxon>Araneae</taxon>
        <taxon>Araneomorphae</taxon>
        <taxon>Entelegynae</taxon>
        <taxon>Araneoidea</taxon>
        <taxon>Araneidae</taxon>
        <taxon>Araneus</taxon>
    </lineage>
</organism>
<feature type="non-terminal residue" evidence="1">
    <location>
        <position position="1"/>
    </location>
</feature>
<dbReference type="EMBL" id="BGPR01134780">
    <property type="protein sequence ID" value="GBN54228.1"/>
    <property type="molecule type" value="Genomic_DNA"/>
</dbReference>
<sequence>CDKISNSSEPGIGPAFIVLEGKRNNHYTGRGYPQWDRWFIKSFPTSILREWFPKRFARKYFRGQPMESDMATFPQPPLLPGYHLTKPSADLEPLEKSYEQQQF</sequence>
<gene>
    <name evidence="2" type="ORF">AVEN_2717_1</name>
    <name evidence="1" type="ORF">AVEN_38788_1</name>
</gene>
<evidence type="ECO:0000313" key="3">
    <source>
        <dbReference type="Proteomes" id="UP000499080"/>
    </source>
</evidence>
<protein>
    <submittedName>
        <fullName evidence="1">Uncharacterized protein</fullName>
    </submittedName>
</protein>